<keyword evidence="5" id="KW-0963">Cytoplasm</keyword>
<comment type="similarity">
    <text evidence="4">Belongs to the dihydroorotate dehydrogenase family. Type 1 subfamily.</text>
</comment>
<reference evidence="11" key="1">
    <citation type="submission" date="2018-06" db="EMBL/GenBank/DDBJ databases">
        <authorList>
            <person name="Zhirakovskaya E."/>
        </authorList>
    </citation>
    <scope>NUCLEOTIDE SEQUENCE</scope>
</reference>
<dbReference type="SUPFAM" id="SSF51395">
    <property type="entry name" value="FMN-linked oxidoreductases"/>
    <property type="match status" value="1"/>
</dbReference>
<keyword evidence="9 11" id="KW-0560">Oxidoreductase</keyword>
<dbReference type="InterPro" id="IPR012135">
    <property type="entry name" value="Dihydroorotate_DH_1_2"/>
</dbReference>
<accession>A0A3B0SR67</accession>
<dbReference type="InterPro" id="IPR033888">
    <property type="entry name" value="DHOD_1B"/>
</dbReference>
<dbReference type="CDD" id="cd04740">
    <property type="entry name" value="DHOD_1B_like"/>
    <property type="match status" value="1"/>
</dbReference>
<dbReference type="EC" id="1.3.1.14" evidence="11"/>
<evidence type="ECO:0000256" key="1">
    <source>
        <dbReference type="ARBA" id="ARBA00001917"/>
    </source>
</evidence>
<dbReference type="PANTHER" id="PTHR48109:SF1">
    <property type="entry name" value="DIHYDROOROTATE DEHYDROGENASE (FUMARATE)"/>
    <property type="match status" value="1"/>
</dbReference>
<keyword evidence="6" id="KW-0285">Flavoprotein</keyword>
<evidence type="ECO:0000259" key="10">
    <source>
        <dbReference type="Pfam" id="PF01180"/>
    </source>
</evidence>
<keyword evidence="8" id="KW-0665">Pyrimidine biosynthesis</keyword>
<dbReference type="GO" id="GO:0004589">
    <property type="term" value="F:dihydroorotate dehydrogenase (NAD+) activity"/>
    <property type="evidence" value="ECO:0007669"/>
    <property type="project" value="UniProtKB-EC"/>
</dbReference>
<evidence type="ECO:0000313" key="11">
    <source>
        <dbReference type="EMBL" id="VAW06613.1"/>
    </source>
</evidence>
<dbReference type="InterPro" id="IPR049622">
    <property type="entry name" value="Dihydroorotate_DH_I"/>
</dbReference>
<comment type="subcellular location">
    <subcellularLocation>
        <location evidence="2">Cytoplasm</location>
    </subcellularLocation>
</comment>
<sequence length="315" mass="32680">MSVVLETVCGGVRLRSPIMPASGTFSHEMENVLDLGQLSALVLKTTTYTSRRGNPVPRVTETSSGMLNSIGIPGGGIRHFVANELPKYRRSGAPIVASISADTAAQFGEMVAILSGEGLAAIELNISCPNIEADGQAFAMSQEATARVVATARRATTLPLWAKLTPNTGEIVNIAKAAESAGADALVVANTILALAIDADSRRAELGNIMGGLSGPGVKPIILRMVYQCARKVSIPIIGCGGISSGRDVVEYLLAGATAVQVGTESFRDPTALVRIERELVEFCDGRGISSLRELIGGLMVQDAPAGAPDVDVAP</sequence>
<keyword evidence="7" id="KW-0288">FMN</keyword>
<proteinExistence type="inferred from homology"/>
<comment type="pathway">
    <text evidence="3">Pyrimidine metabolism; UMP biosynthesis via de novo pathway.</text>
</comment>
<evidence type="ECO:0000256" key="4">
    <source>
        <dbReference type="ARBA" id="ARBA00008008"/>
    </source>
</evidence>
<evidence type="ECO:0000256" key="7">
    <source>
        <dbReference type="ARBA" id="ARBA00022643"/>
    </source>
</evidence>
<protein>
    <submittedName>
        <fullName evidence="11">Dihydroorotate dehydrogenase (NAD(+)), catalytic subunit</fullName>
        <ecNumber evidence="11">1.3.1.14</ecNumber>
    </submittedName>
</protein>
<dbReference type="Gene3D" id="3.20.20.70">
    <property type="entry name" value="Aldolase class I"/>
    <property type="match status" value="1"/>
</dbReference>
<dbReference type="HAMAP" id="MF_00224">
    <property type="entry name" value="DHO_dh_type1"/>
    <property type="match status" value="1"/>
</dbReference>
<evidence type="ECO:0000256" key="2">
    <source>
        <dbReference type="ARBA" id="ARBA00004496"/>
    </source>
</evidence>
<gene>
    <name evidence="11" type="ORF">MNBD_ACTINO02-3322</name>
</gene>
<dbReference type="PIRSF" id="PIRSF000164">
    <property type="entry name" value="DHO_oxidase"/>
    <property type="match status" value="1"/>
</dbReference>
<evidence type="ECO:0000256" key="8">
    <source>
        <dbReference type="ARBA" id="ARBA00022975"/>
    </source>
</evidence>
<dbReference type="InterPro" id="IPR001295">
    <property type="entry name" value="Dihydroorotate_DH_CS"/>
</dbReference>
<dbReference type="Pfam" id="PF01180">
    <property type="entry name" value="DHO_dh"/>
    <property type="match status" value="1"/>
</dbReference>
<dbReference type="InterPro" id="IPR050074">
    <property type="entry name" value="DHO_dehydrogenase"/>
</dbReference>
<feature type="domain" description="Dihydroorotate dehydrogenase catalytic" evidence="10">
    <location>
        <begin position="5"/>
        <end position="282"/>
    </location>
</feature>
<dbReference type="NCBIfam" id="TIGR01037">
    <property type="entry name" value="pyrD_sub1_fam"/>
    <property type="match status" value="1"/>
</dbReference>
<dbReference type="InterPro" id="IPR005720">
    <property type="entry name" value="Dihydroorotate_DH_cat"/>
</dbReference>
<dbReference type="GO" id="GO:0005737">
    <property type="term" value="C:cytoplasm"/>
    <property type="evidence" value="ECO:0007669"/>
    <property type="project" value="UniProtKB-SubCell"/>
</dbReference>
<dbReference type="EMBL" id="UOEK01000361">
    <property type="protein sequence ID" value="VAW06613.1"/>
    <property type="molecule type" value="Genomic_DNA"/>
</dbReference>
<dbReference type="InterPro" id="IPR024920">
    <property type="entry name" value="Dihydroorotate_DH_1"/>
</dbReference>
<dbReference type="PROSITE" id="PS00912">
    <property type="entry name" value="DHODEHASE_2"/>
    <property type="match status" value="1"/>
</dbReference>
<dbReference type="GO" id="GO:0006207">
    <property type="term" value="P:'de novo' pyrimidine nucleobase biosynthetic process"/>
    <property type="evidence" value="ECO:0007669"/>
    <property type="project" value="InterPro"/>
</dbReference>
<dbReference type="NCBIfam" id="NF005574">
    <property type="entry name" value="PRK07259.1"/>
    <property type="match status" value="1"/>
</dbReference>
<dbReference type="AlphaFoldDB" id="A0A3B0SR67"/>
<comment type="cofactor">
    <cofactor evidence="1">
        <name>FMN</name>
        <dbReference type="ChEBI" id="CHEBI:58210"/>
    </cofactor>
</comment>
<dbReference type="GO" id="GO:0044205">
    <property type="term" value="P:'de novo' UMP biosynthetic process"/>
    <property type="evidence" value="ECO:0007669"/>
    <property type="project" value="UniProtKB-UniPathway"/>
</dbReference>
<evidence type="ECO:0000256" key="9">
    <source>
        <dbReference type="ARBA" id="ARBA00023002"/>
    </source>
</evidence>
<dbReference type="InterPro" id="IPR013785">
    <property type="entry name" value="Aldolase_TIM"/>
</dbReference>
<dbReference type="PANTHER" id="PTHR48109">
    <property type="entry name" value="DIHYDROOROTATE DEHYDROGENASE (QUINONE), MITOCHONDRIAL-RELATED"/>
    <property type="match status" value="1"/>
</dbReference>
<organism evidence="11">
    <name type="scientific">hydrothermal vent metagenome</name>
    <dbReference type="NCBI Taxonomy" id="652676"/>
    <lineage>
        <taxon>unclassified sequences</taxon>
        <taxon>metagenomes</taxon>
        <taxon>ecological metagenomes</taxon>
    </lineage>
</organism>
<evidence type="ECO:0000256" key="5">
    <source>
        <dbReference type="ARBA" id="ARBA00022490"/>
    </source>
</evidence>
<evidence type="ECO:0000256" key="6">
    <source>
        <dbReference type="ARBA" id="ARBA00022630"/>
    </source>
</evidence>
<dbReference type="PROSITE" id="PS00911">
    <property type="entry name" value="DHODEHASE_1"/>
    <property type="match status" value="1"/>
</dbReference>
<name>A0A3B0SR67_9ZZZZ</name>
<dbReference type="UniPathway" id="UPA00070"/>
<evidence type="ECO:0000256" key="3">
    <source>
        <dbReference type="ARBA" id="ARBA00004725"/>
    </source>
</evidence>